<feature type="chain" id="PRO_5002092741" evidence="2">
    <location>
        <begin position="23"/>
        <end position="157"/>
    </location>
</feature>
<keyword evidence="1" id="KW-1133">Transmembrane helix</keyword>
<sequence>MASSLPLLSSLFIFFLASTVFAINNITHATSVEKDLVPCTMCAECENPCQPLLPPPPPPLPSPPPPPPSVINIECPPPPKTPCPDNCEEVPQGQGPVPRPPYPPVLYFPPGTPYPNYVPYNMNTSGGMMRPYSIYFTKSFSLIIYVACLCLTYYLFI</sequence>
<protein>
    <submittedName>
        <fullName evidence="3">Uncharacterized protein</fullName>
    </submittedName>
</protein>
<feature type="signal peptide" evidence="2">
    <location>
        <begin position="1"/>
        <end position="22"/>
    </location>
</feature>
<name>A0A0B2QC98_GLYSO</name>
<organism evidence="3">
    <name type="scientific">Glycine soja</name>
    <name type="common">Wild soybean</name>
    <dbReference type="NCBI Taxonomy" id="3848"/>
    <lineage>
        <taxon>Eukaryota</taxon>
        <taxon>Viridiplantae</taxon>
        <taxon>Streptophyta</taxon>
        <taxon>Embryophyta</taxon>
        <taxon>Tracheophyta</taxon>
        <taxon>Spermatophyta</taxon>
        <taxon>Magnoliopsida</taxon>
        <taxon>eudicotyledons</taxon>
        <taxon>Gunneridae</taxon>
        <taxon>Pentapetalae</taxon>
        <taxon>rosids</taxon>
        <taxon>fabids</taxon>
        <taxon>Fabales</taxon>
        <taxon>Fabaceae</taxon>
        <taxon>Papilionoideae</taxon>
        <taxon>50 kb inversion clade</taxon>
        <taxon>NPAAA clade</taxon>
        <taxon>indigoferoid/millettioid clade</taxon>
        <taxon>Phaseoleae</taxon>
        <taxon>Glycine</taxon>
        <taxon>Glycine subgen. Soja</taxon>
    </lineage>
</organism>
<dbReference type="EMBL" id="KN659169">
    <property type="protein sequence ID" value="KHN19231.1"/>
    <property type="molecule type" value="Genomic_DNA"/>
</dbReference>
<keyword evidence="2" id="KW-0732">Signal</keyword>
<evidence type="ECO:0000256" key="2">
    <source>
        <dbReference type="SAM" id="SignalP"/>
    </source>
</evidence>
<dbReference type="Gramene" id="XM_028367906.1">
    <property type="protein sequence ID" value="XP_028223707.1"/>
    <property type="gene ID" value="LOC114405316"/>
</dbReference>
<accession>A0A0B2QC98</accession>
<feature type="transmembrane region" description="Helical" evidence="1">
    <location>
        <begin position="132"/>
        <end position="156"/>
    </location>
</feature>
<keyword evidence="1" id="KW-0812">Transmembrane</keyword>
<keyword evidence="1" id="KW-0472">Membrane</keyword>
<reference evidence="3" key="1">
    <citation type="submission" date="2014-07" db="EMBL/GenBank/DDBJ databases">
        <title>Identification of a novel salt tolerance gene in wild soybean by whole-genome sequencing.</title>
        <authorList>
            <person name="Lam H.-M."/>
            <person name="Qi X."/>
            <person name="Li M.-W."/>
            <person name="Liu X."/>
            <person name="Xie M."/>
            <person name="Ni M."/>
            <person name="Xu X."/>
        </authorList>
    </citation>
    <scope>NUCLEOTIDE SEQUENCE [LARGE SCALE GENOMIC DNA]</scope>
    <source>
        <tissue evidence="3">Root</tissue>
    </source>
</reference>
<dbReference type="AlphaFoldDB" id="A0A0B2QC98"/>
<gene>
    <name evidence="3" type="ORF">glysoja_041583</name>
</gene>
<evidence type="ECO:0000313" key="3">
    <source>
        <dbReference type="EMBL" id="KHN19231.1"/>
    </source>
</evidence>
<proteinExistence type="predicted"/>
<dbReference type="Proteomes" id="UP000053555">
    <property type="component" value="Unassembled WGS sequence"/>
</dbReference>
<evidence type="ECO:0000256" key="1">
    <source>
        <dbReference type="SAM" id="Phobius"/>
    </source>
</evidence>